<dbReference type="AlphaFoldDB" id="E6PFA3"/>
<accession>E6PFA3</accession>
<proteinExistence type="predicted"/>
<dbReference type="InterPro" id="IPR010869">
    <property type="entry name" value="DUF1501"/>
</dbReference>
<protein>
    <submittedName>
        <fullName evidence="1">Putative Twin-arginine translocation pathway signal</fullName>
    </submittedName>
</protein>
<name>E6PFA3_9ZZZZ</name>
<gene>
    <name evidence="1" type="ORF">CARN1_0314</name>
</gene>
<sequence>MKRSKFVLGTLGGLALVANPQHVFARALSAAVHPGLPGAENRVFVLINLQGGNDGLNCVVPHGDPLYYQLRPHLAISANEVLALDARIGFNPAMRSMKALYDRGMLAVVQGVGYPHPNHSHFRSTEIWQTAAPDRYEHTGWLGRYLDEADIPKSELFAGVSIAQVLPEVMIGNRVDVPAIPSARGYGFAGNRNPIVRQAFGGILGDRALPFSSPYLAHVTEITENAESGAKELPKLIAGYHTKASYPATALGRSLALAAQIAAKSAGTKVLYVAHGSFDTHVNQQPTQNRLLAELSDALAAFYDDLAEHGNDGRVLTMTFSEFGRRIAQNGSAGTDHGEASPLFLVGKSLKGGIYGAYPDLADHDAGNLRFTTDFRSVYATVLERWLGHPSRPVLAGAFPVLPMLG</sequence>
<dbReference type="Pfam" id="PF07394">
    <property type="entry name" value="DUF1501"/>
    <property type="match status" value="1"/>
</dbReference>
<organism evidence="1">
    <name type="scientific">mine drainage metagenome</name>
    <dbReference type="NCBI Taxonomy" id="410659"/>
    <lineage>
        <taxon>unclassified sequences</taxon>
        <taxon>metagenomes</taxon>
        <taxon>ecological metagenomes</taxon>
    </lineage>
</organism>
<dbReference type="PANTHER" id="PTHR43737:SF1">
    <property type="entry name" value="DUF1501 DOMAIN-CONTAINING PROTEIN"/>
    <property type="match status" value="1"/>
</dbReference>
<reference evidence="1" key="1">
    <citation type="submission" date="2009-10" db="EMBL/GenBank/DDBJ databases">
        <title>Diversity of trophic interactions inside an arsenic-rich microbial ecosystem.</title>
        <authorList>
            <person name="Bertin P.N."/>
            <person name="Heinrich-Salmeron A."/>
            <person name="Pelletier E."/>
            <person name="Goulhen-Chollet F."/>
            <person name="Arsene-Ploetze F."/>
            <person name="Gallien S."/>
            <person name="Calteau A."/>
            <person name="Vallenet D."/>
            <person name="Casiot C."/>
            <person name="Chane-Woon-Ming B."/>
            <person name="Giloteaux L."/>
            <person name="Barakat M."/>
            <person name="Bonnefoy V."/>
            <person name="Bruneel O."/>
            <person name="Chandler M."/>
            <person name="Cleiss J."/>
            <person name="Duran R."/>
            <person name="Elbaz-Poulichet F."/>
            <person name="Fonknechten N."/>
            <person name="Lauga B."/>
            <person name="Mornico D."/>
            <person name="Ortet P."/>
            <person name="Schaeffer C."/>
            <person name="Siguier P."/>
            <person name="Alexander Thil Smith A."/>
            <person name="Van Dorsselaer A."/>
            <person name="Weissenbach J."/>
            <person name="Medigue C."/>
            <person name="Le Paslier D."/>
        </authorList>
    </citation>
    <scope>NUCLEOTIDE SEQUENCE</scope>
</reference>
<dbReference type="EMBL" id="CABL01000005">
    <property type="protein sequence ID" value="CBH75139.1"/>
    <property type="molecule type" value="Genomic_DNA"/>
</dbReference>
<evidence type="ECO:0000313" key="1">
    <source>
        <dbReference type="EMBL" id="CBH75139.1"/>
    </source>
</evidence>
<dbReference type="PANTHER" id="PTHR43737">
    <property type="entry name" value="BLL7424 PROTEIN"/>
    <property type="match status" value="1"/>
</dbReference>
<comment type="caution">
    <text evidence="1">The sequence shown here is derived from an EMBL/GenBank/DDBJ whole genome shotgun (WGS) entry which is preliminary data.</text>
</comment>